<feature type="compositionally biased region" description="Low complexity" evidence="2">
    <location>
        <begin position="88"/>
        <end position="103"/>
    </location>
</feature>
<dbReference type="RefSeq" id="XP_021858134.1">
    <property type="nucleotide sequence ID" value="XM_022002442.2"/>
</dbReference>
<dbReference type="AlphaFoldDB" id="A0A9R0IYZ6"/>
<sequence>MQQQQHQQQQQLQQQQQMFNIPASQPTIIISTEQIQKYLDENKQLILAIMESQNMGKINECAQYQAQLQKNLMYLAAIADAQPPASTGPSQPQIPMQSSIPQGPFMPPPKSAASPQQQTGPRMPFVLQSFDQQSPQMQYQQSMSGSMGMRMGGNNGLRPAAVHTGFGGPTHVMDSRNRQQDGSEAGPGDDHGK</sequence>
<evidence type="ECO:0000256" key="2">
    <source>
        <dbReference type="SAM" id="MobiDB-lite"/>
    </source>
</evidence>
<comment type="similarity">
    <text evidence="1">Belongs to the SS18 family.</text>
</comment>
<keyword evidence="4" id="KW-1185">Reference proteome</keyword>
<protein>
    <submittedName>
        <fullName evidence="5">GRF1-interacting factor 2</fullName>
    </submittedName>
</protein>
<dbReference type="GeneID" id="110797336"/>
<accession>A0A9R0IYZ6</accession>
<dbReference type="Pfam" id="PF05030">
    <property type="entry name" value="SSXT"/>
    <property type="match status" value="1"/>
</dbReference>
<evidence type="ECO:0000256" key="1">
    <source>
        <dbReference type="ARBA" id="ARBA00007945"/>
    </source>
</evidence>
<evidence type="ECO:0000313" key="5">
    <source>
        <dbReference type="RefSeq" id="XP_021858134.1"/>
    </source>
</evidence>
<dbReference type="Proteomes" id="UP000813463">
    <property type="component" value="Chromosome 3"/>
</dbReference>
<dbReference type="KEGG" id="soe:110797336"/>
<evidence type="ECO:0000313" key="4">
    <source>
        <dbReference type="Proteomes" id="UP000813463"/>
    </source>
</evidence>
<reference evidence="5" key="2">
    <citation type="submission" date="2025-08" db="UniProtKB">
        <authorList>
            <consortium name="RefSeq"/>
        </authorList>
    </citation>
    <scope>IDENTIFICATION</scope>
    <source>
        <tissue evidence="5">Leaf</tissue>
    </source>
</reference>
<name>A0A9R0IYZ6_SPIOL</name>
<proteinExistence type="inferred from homology"/>
<feature type="domain" description="SS18 N-terminal" evidence="3">
    <location>
        <begin position="31"/>
        <end position="83"/>
    </location>
</feature>
<dbReference type="InterPro" id="IPR007726">
    <property type="entry name" value="SS18_N"/>
</dbReference>
<reference evidence="4" key="1">
    <citation type="journal article" date="2021" name="Nat. Commun.">
        <title>Genomic analyses provide insights into spinach domestication and the genetic basis of agronomic traits.</title>
        <authorList>
            <person name="Cai X."/>
            <person name="Sun X."/>
            <person name="Xu C."/>
            <person name="Sun H."/>
            <person name="Wang X."/>
            <person name="Ge C."/>
            <person name="Zhang Z."/>
            <person name="Wang Q."/>
            <person name="Fei Z."/>
            <person name="Jiao C."/>
            <person name="Wang Q."/>
        </authorList>
    </citation>
    <scope>NUCLEOTIDE SEQUENCE [LARGE SCALE GENOMIC DNA]</scope>
    <source>
        <strain evidence="4">cv. Varoflay</strain>
    </source>
</reference>
<gene>
    <name evidence="5" type="primary">LOC110797336</name>
</gene>
<evidence type="ECO:0000259" key="3">
    <source>
        <dbReference type="Pfam" id="PF05030"/>
    </source>
</evidence>
<dbReference type="OrthoDB" id="10265171at2759"/>
<feature type="region of interest" description="Disordered" evidence="2">
    <location>
        <begin position="82"/>
        <end position="122"/>
    </location>
</feature>
<organism evidence="4 5">
    <name type="scientific">Spinacia oleracea</name>
    <name type="common">Spinach</name>
    <dbReference type="NCBI Taxonomy" id="3562"/>
    <lineage>
        <taxon>Eukaryota</taxon>
        <taxon>Viridiplantae</taxon>
        <taxon>Streptophyta</taxon>
        <taxon>Embryophyta</taxon>
        <taxon>Tracheophyta</taxon>
        <taxon>Spermatophyta</taxon>
        <taxon>Magnoliopsida</taxon>
        <taxon>eudicotyledons</taxon>
        <taxon>Gunneridae</taxon>
        <taxon>Pentapetalae</taxon>
        <taxon>Caryophyllales</taxon>
        <taxon>Chenopodiaceae</taxon>
        <taxon>Chenopodioideae</taxon>
        <taxon>Anserineae</taxon>
        <taxon>Spinacia</taxon>
    </lineage>
</organism>
<feature type="region of interest" description="Disordered" evidence="2">
    <location>
        <begin position="152"/>
        <end position="193"/>
    </location>
</feature>